<dbReference type="Proteomes" id="UP000029226">
    <property type="component" value="Unassembled WGS sequence"/>
</dbReference>
<dbReference type="AlphaFoldDB" id="A0A090Q8T6"/>
<sequence>MCINPSVFGSDGLGKFVKSKPVAVLGNGAPPIKRYYQFL</sequence>
<proteinExistence type="predicted"/>
<protein>
    <submittedName>
        <fullName evidence="1">Uncharacterized protein</fullName>
    </submittedName>
</protein>
<reference evidence="1 2" key="1">
    <citation type="journal article" date="2014" name="Genome Announc.">
        <title>Draft Genome Sequences of Marine Flavobacterium Nonlabens Strains NR17, NR24, NR27, NR32, NR33, and Ara13.</title>
        <authorList>
            <person name="Nakanishi M."/>
            <person name="Meirelles P."/>
            <person name="Suzuki R."/>
            <person name="Takatani N."/>
            <person name="Mino S."/>
            <person name="Suda W."/>
            <person name="Oshima K."/>
            <person name="Hattori M."/>
            <person name="Ohkuma M."/>
            <person name="Hosokawa M."/>
            <person name="Miyashita K."/>
            <person name="Thompson F.L."/>
            <person name="Niwa A."/>
            <person name="Sawabe T."/>
            <person name="Sawabe T."/>
        </authorList>
    </citation>
    <scope>NUCLEOTIDE SEQUENCE [LARGE SCALE GENOMIC DNA]</scope>
    <source>
        <strain evidence="2">JCM19314</strain>
    </source>
</reference>
<dbReference type="EMBL" id="BBMM01000001">
    <property type="protein sequence ID" value="GAK98627.1"/>
    <property type="molecule type" value="Genomic_DNA"/>
</dbReference>
<accession>A0A090Q8T6</accession>
<evidence type="ECO:0000313" key="1">
    <source>
        <dbReference type="EMBL" id="GAK98627.1"/>
    </source>
</evidence>
<name>A0A090Q8T6_NONUL</name>
<evidence type="ECO:0000313" key="2">
    <source>
        <dbReference type="Proteomes" id="UP000029226"/>
    </source>
</evidence>
<organism evidence="1 2">
    <name type="scientific">Nonlabens ulvanivorans</name>
    <name type="common">Persicivirga ulvanivorans</name>
    <dbReference type="NCBI Taxonomy" id="906888"/>
    <lineage>
        <taxon>Bacteria</taxon>
        <taxon>Pseudomonadati</taxon>
        <taxon>Bacteroidota</taxon>
        <taxon>Flavobacteriia</taxon>
        <taxon>Flavobacteriales</taxon>
        <taxon>Flavobacteriaceae</taxon>
        <taxon>Nonlabens</taxon>
    </lineage>
</organism>
<gene>
    <name evidence="1" type="ORF">JCM19314_2658</name>
</gene>
<comment type="caution">
    <text evidence="1">The sequence shown here is derived from an EMBL/GenBank/DDBJ whole genome shotgun (WGS) entry which is preliminary data.</text>
</comment>